<feature type="domain" description="Outer membrane protein beta-barrel" evidence="4">
    <location>
        <begin position="7"/>
        <end position="209"/>
    </location>
</feature>
<dbReference type="InterPro" id="IPR027385">
    <property type="entry name" value="Beta-barrel_OMP"/>
</dbReference>
<keyword evidence="6" id="KW-1185">Reference proteome</keyword>
<dbReference type="InterPro" id="IPR011250">
    <property type="entry name" value="OMP/PagP_B-barrel"/>
</dbReference>
<keyword evidence="1 3" id="KW-0732">Signal</keyword>
<feature type="signal peptide" evidence="3">
    <location>
        <begin position="1"/>
        <end position="20"/>
    </location>
</feature>
<sequence>MNRLIAIATLTGLVALPVFAQSYQYTPIEGPYLDANAYHDGDTLNGREDGREDKGGDTGHGDSGYRLVAGYRFTPNLALEASYLDFGDVTANATFTDGADAAWADIDGGFDGVGLALIGRLPIQGGLSVHGKLGMIAWDGDVSGIARLSGEVLDDDASSDAGNDPFFGIGAEYEIQQIIIRGEYERYDIGDSGTDFEIDLVSASLGYRF</sequence>
<dbReference type="EMBL" id="JBEGCJ010000001">
    <property type="protein sequence ID" value="MEQ6916487.1"/>
    <property type="molecule type" value="Genomic_DNA"/>
</dbReference>
<evidence type="ECO:0000256" key="1">
    <source>
        <dbReference type="ARBA" id="ARBA00022729"/>
    </source>
</evidence>
<proteinExistence type="predicted"/>
<organism evidence="5 6">
    <name type="scientific">Halomonas aquatica</name>
    <dbReference type="NCBI Taxonomy" id="3151123"/>
    <lineage>
        <taxon>Bacteria</taxon>
        <taxon>Pseudomonadati</taxon>
        <taxon>Pseudomonadota</taxon>
        <taxon>Gammaproteobacteria</taxon>
        <taxon>Oceanospirillales</taxon>
        <taxon>Halomonadaceae</taxon>
        <taxon>Halomonas</taxon>
    </lineage>
</organism>
<feature type="compositionally biased region" description="Basic and acidic residues" evidence="2">
    <location>
        <begin position="39"/>
        <end position="60"/>
    </location>
</feature>
<accession>A0ABV1NBQ3</accession>
<evidence type="ECO:0000313" key="6">
    <source>
        <dbReference type="Proteomes" id="UP001442468"/>
    </source>
</evidence>
<dbReference type="Pfam" id="PF13505">
    <property type="entry name" value="OMP_b-brl"/>
    <property type="match status" value="1"/>
</dbReference>
<feature type="chain" id="PRO_5047104184" evidence="3">
    <location>
        <begin position="21"/>
        <end position="209"/>
    </location>
</feature>
<dbReference type="Proteomes" id="UP001442468">
    <property type="component" value="Unassembled WGS sequence"/>
</dbReference>
<dbReference type="SUPFAM" id="SSF56925">
    <property type="entry name" value="OMPA-like"/>
    <property type="match status" value="1"/>
</dbReference>
<name>A0ABV1NBQ3_9GAMM</name>
<evidence type="ECO:0000313" key="5">
    <source>
        <dbReference type="EMBL" id="MEQ6916487.1"/>
    </source>
</evidence>
<reference evidence="5 6" key="1">
    <citation type="submission" date="2024-05" db="EMBL/GenBank/DDBJ databases">
        <title>Halomonas sp. SSM6 16S ribosomal RNA gene Genome sequencing and assembly.</title>
        <authorList>
            <person name="Yook S."/>
        </authorList>
    </citation>
    <scope>NUCLEOTIDE SEQUENCE [LARGE SCALE GENOMIC DNA]</scope>
    <source>
        <strain evidence="5 6">SSM6</strain>
    </source>
</reference>
<evidence type="ECO:0000256" key="3">
    <source>
        <dbReference type="SAM" id="SignalP"/>
    </source>
</evidence>
<dbReference type="Gene3D" id="2.40.160.20">
    <property type="match status" value="1"/>
</dbReference>
<feature type="region of interest" description="Disordered" evidence="2">
    <location>
        <begin position="39"/>
        <end position="61"/>
    </location>
</feature>
<evidence type="ECO:0000256" key="2">
    <source>
        <dbReference type="SAM" id="MobiDB-lite"/>
    </source>
</evidence>
<comment type="caution">
    <text evidence="5">The sequence shown here is derived from an EMBL/GenBank/DDBJ whole genome shotgun (WGS) entry which is preliminary data.</text>
</comment>
<evidence type="ECO:0000259" key="4">
    <source>
        <dbReference type="Pfam" id="PF13505"/>
    </source>
</evidence>
<dbReference type="RefSeq" id="WP_349760730.1">
    <property type="nucleotide sequence ID" value="NZ_JBEGCJ010000001.1"/>
</dbReference>
<protein>
    <submittedName>
        <fullName evidence="5">Outer membrane beta-barrel protein</fullName>
    </submittedName>
</protein>
<gene>
    <name evidence="5" type="ORF">ABE960_02940</name>
</gene>